<feature type="region of interest" description="Disordered" evidence="1">
    <location>
        <begin position="79"/>
        <end position="98"/>
    </location>
</feature>
<protein>
    <submittedName>
        <fullName evidence="2">Uncharacterized protein</fullName>
    </submittedName>
</protein>
<dbReference type="Proteomes" id="UP001374535">
    <property type="component" value="Chromosome 11"/>
</dbReference>
<accession>A0AAQ3MJK0</accession>
<evidence type="ECO:0000313" key="3">
    <source>
        <dbReference type="Proteomes" id="UP001374535"/>
    </source>
</evidence>
<proteinExistence type="predicted"/>
<sequence length="120" mass="13310">MIMPTCVTPCYLIRTNLRSDFSCDHRNAPFPVPLLCSSNLMSSHSSPSHHVPILVAGKGGANQWKLRPLYPAALEERLRRAPSPPPPHTGASFRCSEVPRHHSLDLPFARTLQTAETETM</sequence>
<gene>
    <name evidence="2" type="ORF">V8G54_037665</name>
</gene>
<organism evidence="2 3">
    <name type="scientific">Vigna mungo</name>
    <name type="common">Black gram</name>
    <name type="synonym">Phaseolus mungo</name>
    <dbReference type="NCBI Taxonomy" id="3915"/>
    <lineage>
        <taxon>Eukaryota</taxon>
        <taxon>Viridiplantae</taxon>
        <taxon>Streptophyta</taxon>
        <taxon>Embryophyta</taxon>
        <taxon>Tracheophyta</taxon>
        <taxon>Spermatophyta</taxon>
        <taxon>Magnoliopsida</taxon>
        <taxon>eudicotyledons</taxon>
        <taxon>Gunneridae</taxon>
        <taxon>Pentapetalae</taxon>
        <taxon>rosids</taxon>
        <taxon>fabids</taxon>
        <taxon>Fabales</taxon>
        <taxon>Fabaceae</taxon>
        <taxon>Papilionoideae</taxon>
        <taxon>50 kb inversion clade</taxon>
        <taxon>NPAAA clade</taxon>
        <taxon>indigoferoid/millettioid clade</taxon>
        <taxon>Phaseoleae</taxon>
        <taxon>Vigna</taxon>
    </lineage>
</organism>
<dbReference type="AlphaFoldDB" id="A0AAQ3MJK0"/>
<evidence type="ECO:0000256" key="1">
    <source>
        <dbReference type="SAM" id="MobiDB-lite"/>
    </source>
</evidence>
<keyword evidence="3" id="KW-1185">Reference proteome</keyword>
<evidence type="ECO:0000313" key="2">
    <source>
        <dbReference type="EMBL" id="WVY92151.1"/>
    </source>
</evidence>
<reference evidence="2 3" key="1">
    <citation type="journal article" date="2023" name="Life. Sci Alliance">
        <title>Evolutionary insights into 3D genome organization and epigenetic landscape of Vigna mungo.</title>
        <authorList>
            <person name="Junaid A."/>
            <person name="Singh B."/>
            <person name="Bhatia S."/>
        </authorList>
    </citation>
    <scope>NUCLEOTIDE SEQUENCE [LARGE SCALE GENOMIC DNA]</scope>
    <source>
        <strain evidence="2">Urdbean</strain>
    </source>
</reference>
<dbReference type="EMBL" id="CP144690">
    <property type="protein sequence ID" value="WVY92151.1"/>
    <property type="molecule type" value="Genomic_DNA"/>
</dbReference>
<name>A0AAQ3MJK0_VIGMU</name>